<name>S8C9W3_DACHA</name>
<protein>
    <recommendedName>
        <fullName evidence="1">Ricin B lectin domain-containing protein</fullName>
    </recommendedName>
</protein>
<reference evidence="2 3" key="1">
    <citation type="journal article" date="2013" name="PLoS Genet.">
        <title>Genomic mechanisms accounting for the adaptation to parasitism in nematode-trapping fungi.</title>
        <authorList>
            <person name="Meerupati T."/>
            <person name="Andersson K.M."/>
            <person name="Friman E."/>
            <person name="Kumar D."/>
            <person name="Tunlid A."/>
            <person name="Ahren D."/>
        </authorList>
    </citation>
    <scope>NUCLEOTIDE SEQUENCE [LARGE SCALE GENOMIC DNA]</scope>
    <source>
        <strain evidence="2 3">CBS 200.50</strain>
    </source>
</reference>
<dbReference type="Pfam" id="PF14200">
    <property type="entry name" value="RicinB_lectin_2"/>
    <property type="match status" value="1"/>
</dbReference>
<gene>
    <name evidence="2" type="ORF">H072_1561</name>
</gene>
<dbReference type="HOGENOM" id="CLU_119132_0_0_1"/>
<feature type="domain" description="Ricin B lectin" evidence="1">
    <location>
        <begin position="6"/>
        <end position="79"/>
    </location>
</feature>
<dbReference type="eggNOG" id="ENOG502SG4G">
    <property type="taxonomic scope" value="Eukaryota"/>
</dbReference>
<dbReference type="OMA" id="GDNQKWV"/>
<dbReference type="EMBL" id="AQGS01000046">
    <property type="protein sequence ID" value="EPS44447.1"/>
    <property type="molecule type" value="Genomic_DNA"/>
</dbReference>
<dbReference type="SUPFAM" id="SSF50370">
    <property type="entry name" value="Ricin B-like lectins"/>
    <property type="match status" value="1"/>
</dbReference>
<evidence type="ECO:0000313" key="2">
    <source>
        <dbReference type="EMBL" id="EPS44447.1"/>
    </source>
</evidence>
<dbReference type="Gene3D" id="2.80.10.50">
    <property type="match status" value="1"/>
</dbReference>
<dbReference type="InterPro" id="IPR000772">
    <property type="entry name" value="Ricin_B_lectin"/>
</dbReference>
<comment type="caution">
    <text evidence="2">The sequence shown here is derived from an EMBL/GenBank/DDBJ whole genome shotgun (WGS) entry which is preliminary data.</text>
</comment>
<accession>S8C9W3</accession>
<dbReference type="AlphaFoldDB" id="S8C9W3"/>
<evidence type="ECO:0000259" key="1">
    <source>
        <dbReference type="Pfam" id="PF14200"/>
    </source>
</evidence>
<reference evidence="3" key="2">
    <citation type="submission" date="2013-04" db="EMBL/GenBank/DDBJ databases">
        <title>Genomic mechanisms accounting for the adaptation to parasitism in nematode-trapping fungi.</title>
        <authorList>
            <person name="Ahren D.G."/>
        </authorList>
    </citation>
    <scope>NUCLEOTIDE SEQUENCE [LARGE SCALE GENOMIC DNA]</scope>
    <source>
        <strain evidence="3">CBS 200.50</strain>
    </source>
</reference>
<dbReference type="InterPro" id="IPR035992">
    <property type="entry name" value="Ricin_B-like_lectins"/>
</dbReference>
<evidence type="ECO:0000313" key="3">
    <source>
        <dbReference type="Proteomes" id="UP000015100"/>
    </source>
</evidence>
<sequence length="144" mass="16421">MGLDDGKSYKFFNVKGGTAIDLSGTDNESITGWESHDGDNQKWVLEEAGDQWRIRNLATGRYLVPAEPFENINDGTPVIGSDDPFDWDIKEQDDDVYRIYVPGFDRPINLDLSDYGNSNDGTRVELWGQWKGENQLWRLEEVDS</sequence>
<organism evidence="2 3">
    <name type="scientific">Dactylellina haptotyla (strain CBS 200.50)</name>
    <name type="common">Nematode-trapping fungus</name>
    <name type="synonym">Monacrosporium haptotylum</name>
    <dbReference type="NCBI Taxonomy" id="1284197"/>
    <lineage>
        <taxon>Eukaryota</taxon>
        <taxon>Fungi</taxon>
        <taxon>Dikarya</taxon>
        <taxon>Ascomycota</taxon>
        <taxon>Pezizomycotina</taxon>
        <taxon>Orbiliomycetes</taxon>
        <taxon>Orbiliales</taxon>
        <taxon>Orbiliaceae</taxon>
        <taxon>Dactylellina</taxon>
    </lineage>
</organism>
<keyword evidence="3" id="KW-1185">Reference proteome</keyword>
<dbReference type="OrthoDB" id="2131701at2759"/>
<proteinExistence type="predicted"/>
<dbReference type="CDD" id="cd23422">
    <property type="entry name" value="beta-trefoil_Ricin_MPL_CNL"/>
    <property type="match status" value="1"/>
</dbReference>
<dbReference type="Proteomes" id="UP000015100">
    <property type="component" value="Unassembled WGS sequence"/>
</dbReference>